<evidence type="ECO:0000313" key="4">
    <source>
        <dbReference type="Proteomes" id="UP001562425"/>
    </source>
</evidence>
<feature type="coiled-coil region" evidence="1">
    <location>
        <begin position="703"/>
        <end position="764"/>
    </location>
</feature>
<comment type="caution">
    <text evidence="3">The sequence shown here is derived from an EMBL/GenBank/DDBJ whole genome shotgun (WGS) entry which is preliminary data.</text>
</comment>
<feature type="region of interest" description="Disordered" evidence="2">
    <location>
        <begin position="770"/>
        <end position="826"/>
    </location>
</feature>
<feature type="coiled-coil region" evidence="1">
    <location>
        <begin position="915"/>
        <end position="960"/>
    </location>
</feature>
<keyword evidence="1" id="KW-0175">Coiled coil</keyword>
<sequence length="1067" mass="123142">MMNGGGNPAVTLFSDPGQVQVANTSGLQRAEEEEALEDQKRRQQELADEVYNAFDDLIEDDHGNEDTLNSLSYASNYSDQQQHQHPPPPPGVPSYSPSTGHRFLDGIATKNGPSPGLMAGSGDGGHHPAHQQHAEVRHWKQLLESKTREFEHVTRQLHDKTREYDQKVNDLKKRLMLAEGDRDRAEMTRSQTHALLVESKTKIAEQDDRIGELRGKIRGLEEVNLKQEADLVNKNTMLQDALQKCHMLEVNAGQKATRHTDNLLKQAEEKYSAKVTMMQQQIDKLRGECEDRQHEVRRFEVRCEELQSLREQLLAERNETVQRLQDNLEESQHKCESLLAKTMNLTGFSQDNMRLQTKVNALEQQTHDMQRTINTLTQRLETSNAELELMDSMLCAGEDATQKQDPTCTFAASRKNLVGSTPINPNLKNTEDRVTKLKHELLICMNGQKEKRETIKRLETDLAARDREIQQLKKDESDALVQMNQYKEEAFRLGSKLKILEGELDKCYKKDQNNSKQPRRSSFDKQDALEEKIFALQQEKLALEDKLTKLDQDHARLQDKCKRLESDSKSADTVKLELEKQKFLLKDAQSECDRVKQLYIEISSCKDAVARELSVLKSQDPAHEMASLSEKVASLERALQLAELKCSEFGKLLEREKCEHERLLRELHERQRENANRSEGADKERKQAANSSCKRCIDSLAEISKLEIQNLQLQNTCASHLREMSELKSALSESRTTINDLHQKLDLKAERDQLIDDLKEKAAQFEEFMRNQNTSGSASSSGNSSTTTKDSATSPQPKRSLRDQSVSTSPELQDVESRKVAREQEHKIREEMARAFAAEMKIIEEKFKGQFFKFEDNISGLKKELHERSNELQVRNKEVEVLKFAIVNEREKITEILTKKNDEARALFDKQAEVMKKYRVELDNANHKVQFLEGQLEEKRELIQAERDSMEKLIQQVTEERKLFHERELEVIEKFKEIEQEYNKSLEMVTEKYNSVKKTALNYKKYAEDKEQHMMKEYDRIKEGYNAALLKVQNRAKEALESKERSMQERMSKLESELYQARIKGGV</sequence>
<keyword evidence="4" id="KW-1185">Reference proteome</keyword>
<name>A0ABD1DRK6_CULPP</name>
<proteinExistence type="predicted"/>
<feature type="coiled-coil region" evidence="1">
    <location>
        <begin position="168"/>
        <end position="223"/>
    </location>
</feature>
<reference evidence="3 4" key="1">
    <citation type="submission" date="2024-05" db="EMBL/GenBank/DDBJ databases">
        <title>Culex pipiens pipiens assembly and annotation.</title>
        <authorList>
            <person name="Alout H."/>
            <person name="Durand T."/>
        </authorList>
    </citation>
    <scope>NUCLEOTIDE SEQUENCE [LARGE SCALE GENOMIC DNA]</scope>
    <source>
        <strain evidence="3">HA-2024</strain>
        <tissue evidence="3">Whole body</tissue>
    </source>
</reference>
<accession>A0ABD1DRK6</accession>
<feature type="coiled-coil region" evidence="1">
    <location>
        <begin position="455"/>
        <end position="489"/>
    </location>
</feature>
<gene>
    <name evidence="3" type="ORF">pipiens_006187</name>
</gene>
<feature type="compositionally biased region" description="Polar residues" evidence="2">
    <location>
        <begin position="789"/>
        <end position="811"/>
    </location>
</feature>
<dbReference type="AlphaFoldDB" id="A0ABD1DRK6"/>
<protein>
    <submittedName>
        <fullName evidence="3">Uncharacterized protein</fullName>
    </submittedName>
</protein>
<feature type="compositionally biased region" description="Low complexity" evidence="2">
    <location>
        <begin position="773"/>
        <end position="788"/>
    </location>
</feature>
<feature type="compositionally biased region" description="Basic and acidic residues" evidence="2">
    <location>
        <begin position="815"/>
        <end position="826"/>
    </location>
</feature>
<feature type="coiled-coil region" evidence="1">
    <location>
        <begin position="1029"/>
        <end position="1057"/>
    </location>
</feature>
<dbReference type="Proteomes" id="UP001562425">
    <property type="component" value="Unassembled WGS sequence"/>
</dbReference>
<feature type="compositionally biased region" description="Polar residues" evidence="2">
    <location>
        <begin position="66"/>
        <end position="79"/>
    </location>
</feature>
<evidence type="ECO:0000256" key="1">
    <source>
        <dbReference type="SAM" id="Coils"/>
    </source>
</evidence>
<organism evidence="3 4">
    <name type="scientific">Culex pipiens pipiens</name>
    <name type="common">Northern house mosquito</name>
    <dbReference type="NCBI Taxonomy" id="38569"/>
    <lineage>
        <taxon>Eukaryota</taxon>
        <taxon>Metazoa</taxon>
        <taxon>Ecdysozoa</taxon>
        <taxon>Arthropoda</taxon>
        <taxon>Hexapoda</taxon>
        <taxon>Insecta</taxon>
        <taxon>Pterygota</taxon>
        <taxon>Neoptera</taxon>
        <taxon>Endopterygota</taxon>
        <taxon>Diptera</taxon>
        <taxon>Nematocera</taxon>
        <taxon>Culicoidea</taxon>
        <taxon>Culicidae</taxon>
        <taxon>Culicinae</taxon>
        <taxon>Culicini</taxon>
        <taxon>Culex</taxon>
        <taxon>Culex</taxon>
    </lineage>
</organism>
<feature type="coiled-coil region" evidence="1">
    <location>
        <begin position="526"/>
        <end position="567"/>
    </location>
</feature>
<dbReference type="EMBL" id="JBEHCU010003376">
    <property type="protein sequence ID" value="KAL1402211.1"/>
    <property type="molecule type" value="Genomic_DNA"/>
</dbReference>
<evidence type="ECO:0000256" key="2">
    <source>
        <dbReference type="SAM" id="MobiDB-lite"/>
    </source>
</evidence>
<feature type="coiled-coil region" evidence="1">
    <location>
        <begin position="625"/>
        <end position="673"/>
    </location>
</feature>
<feature type="region of interest" description="Disordered" evidence="2">
    <location>
        <begin position="1"/>
        <end position="129"/>
    </location>
</feature>
<feature type="coiled-coil region" evidence="1">
    <location>
        <begin position="268"/>
        <end position="379"/>
    </location>
</feature>
<evidence type="ECO:0000313" key="3">
    <source>
        <dbReference type="EMBL" id="KAL1402211.1"/>
    </source>
</evidence>